<keyword evidence="4" id="KW-1185">Reference proteome</keyword>
<evidence type="ECO:0000256" key="1">
    <source>
        <dbReference type="ARBA" id="ARBA00006484"/>
    </source>
</evidence>
<proteinExistence type="inferred from homology"/>
<dbReference type="PANTHER" id="PTHR42760:SF133">
    <property type="entry name" value="3-OXOACYL-[ACYL-CARRIER-PROTEIN] REDUCTASE"/>
    <property type="match status" value="1"/>
</dbReference>
<comment type="similarity">
    <text evidence="1">Belongs to the short-chain dehydrogenases/reductases (SDR) family.</text>
</comment>
<dbReference type="InterPro" id="IPR002347">
    <property type="entry name" value="SDR_fam"/>
</dbReference>
<dbReference type="RefSeq" id="WP_191321314.1">
    <property type="nucleotide sequence ID" value="NZ_BNCG01000063.1"/>
</dbReference>
<dbReference type="InterPro" id="IPR036291">
    <property type="entry name" value="NAD(P)-bd_dom_sf"/>
</dbReference>
<dbReference type="InterPro" id="IPR020904">
    <property type="entry name" value="Sc_DH/Rdtase_CS"/>
</dbReference>
<evidence type="ECO:0000313" key="4">
    <source>
        <dbReference type="Proteomes" id="UP001595704"/>
    </source>
</evidence>
<comment type="caution">
    <text evidence="3">The sequence shown here is derived from an EMBL/GenBank/DDBJ whole genome shotgun (WGS) entry which is preliminary data.</text>
</comment>
<dbReference type="Gene3D" id="3.40.50.720">
    <property type="entry name" value="NAD(P)-binding Rossmann-like Domain"/>
    <property type="match status" value="1"/>
</dbReference>
<gene>
    <name evidence="3" type="ORF">ACFONL_11360</name>
</gene>
<evidence type="ECO:0000256" key="2">
    <source>
        <dbReference type="ARBA" id="ARBA00023002"/>
    </source>
</evidence>
<accession>A0ABV7UHJ8</accession>
<dbReference type="EMBL" id="JBHRYC010000054">
    <property type="protein sequence ID" value="MFC3637961.1"/>
    <property type="molecule type" value="Genomic_DNA"/>
</dbReference>
<keyword evidence="2 3" id="KW-0560">Oxidoreductase</keyword>
<dbReference type="Pfam" id="PF13561">
    <property type="entry name" value="adh_short_C2"/>
    <property type="match status" value="1"/>
</dbReference>
<dbReference type="GO" id="GO:0016491">
    <property type="term" value="F:oxidoreductase activity"/>
    <property type="evidence" value="ECO:0007669"/>
    <property type="project" value="UniProtKB-KW"/>
</dbReference>
<dbReference type="Proteomes" id="UP001595704">
    <property type="component" value="Unassembled WGS sequence"/>
</dbReference>
<organism evidence="3 4">
    <name type="scientific">Camelimonas fluminis</name>
    <dbReference type="NCBI Taxonomy" id="1576911"/>
    <lineage>
        <taxon>Bacteria</taxon>
        <taxon>Pseudomonadati</taxon>
        <taxon>Pseudomonadota</taxon>
        <taxon>Alphaproteobacteria</taxon>
        <taxon>Hyphomicrobiales</taxon>
        <taxon>Chelatococcaceae</taxon>
        <taxon>Camelimonas</taxon>
    </lineage>
</organism>
<sequence length="251" mass="26591">MTVEFNLSGRTALVTGASSGFGRHFAKVLAGVGASVILAARREAMLEDVVTEIEAEGGSARAIRLDVSRDEDVRAAFEDMPVLDIVVNNAGVGGMGRSLEFEHADWRNIYDVNVHGAWSVAQHAARAMVAAGRGGSIINIASITGARPGYNTAAYSSSKAAVTHMTRSLAAEWARHNIRVNAIAPGYFLTEMTTGLDDTNYGKAMMQRIPQGRFGDLPDLDGPLLLLASDLSRYMTGSVVVVDGGHVCSPL</sequence>
<name>A0ABV7UHJ8_9HYPH</name>
<dbReference type="PROSITE" id="PS00061">
    <property type="entry name" value="ADH_SHORT"/>
    <property type="match status" value="1"/>
</dbReference>
<dbReference type="PANTHER" id="PTHR42760">
    <property type="entry name" value="SHORT-CHAIN DEHYDROGENASES/REDUCTASES FAMILY MEMBER"/>
    <property type="match status" value="1"/>
</dbReference>
<dbReference type="SUPFAM" id="SSF51735">
    <property type="entry name" value="NAD(P)-binding Rossmann-fold domains"/>
    <property type="match status" value="1"/>
</dbReference>
<reference evidence="4" key="1">
    <citation type="journal article" date="2019" name="Int. J. Syst. Evol. Microbiol.">
        <title>The Global Catalogue of Microorganisms (GCM) 10K type strain sequencing project: providing services to taxonomists for standard genome sequencing and annotation.</title>
        <authorList>
            <consortium name="The Broad Institute Genomics Platform"/>
            <consortium name="The Broad Institute Genome Sequencing Center for Infectious Disease"/>
            <person name="Wu L."/>
            <person name="Ma J."/>
        </authorList>
    </citation>
    <scope>NUCLEOTIDE SEQUENCE [LARGE SCALE GENOMIC DNA]</scope>
    <source>
        <strain evidence="4">KCTC 42282</strain>
    </source>
</reference>
<dbReference type="PRINTS" id="PR00080">
    <property type="entry name" value="SDRFAMILY"/>
</dbReference>
<dbReference type="PRINTS" id="PR00081">
    <property type="entry name" value="GDHRDH"/>
</dbReference>
<evidence type="ECO:0000313" key="3">
    <source>
        <dbReference type="EMBL" id="MFC3637961.1"/>
    </source>
</evidence>
<dbReference type="NCBIfam" id="NF005559">
    <property type="entry name" value="PRK07231.1"/>
    <property type="match status" value="1"/>
</dbReference>
<dbReference type="EC" id="1.1.1.-" evidence="3"/>
<protein>
    <submittedName>
        <fullName evidence="3">SDR family NAD(P)-dependent oxidoreductase</fullName>
        <ecNumber evidence="3">1.1.1.-</ecNumber>
    </submittedName>
</protein>